<reference evidence="1 2" key="1">
    <citation type="submission" date="2014-04" db="EMBL/GenBank/DDBJ databases">
        <title>Evolutionary Origins and Diversification of the Mycorrhizal Mutualists.</title>
        <authorList>
            <consortium name="DOE Joint Genome Institute"/>
            <consortium name="Mycorrhizal Genomics Consortium"/>
            <person name="Kohler A."/>
            <person name="Kuo A."/>
            <person name="Nagy L.G."/>
            <person name="Floudas D."/>
            <person name="Copeland A."/>
            <person name="Barry K.W."/>
            <person name="Cichocki N."/>
            <person name="Veneault-Fourrey C."/>
            <person name="LaButti K."/>
            <person name="Lindquist E.A."/>
            <person name="Lipzen A."/>
            <person name="Lundell T."/>
            <person name="Morin E."/>
            <person name="Murat C."/>
            <person name="Riley R."/>
            <person name="Ohm R."/>
            <person name="Sun H."/>
            <person name="Tunlid A."/>
            <person name="Henrissat B."/>
            <person name="Grigoriev I.V."/>
            <person name="Hibbett D.S."/>
            <person name="Martin F."/>
        </authorList>
    </citation>
    <scope>NUCLEOTIDE SEQUENCE [LARGE SCALE GENOMIC DNA]</scope>
    <source>
        <strain evidence="1 2">FD-317 M1</strain>
    </source>
</reference>
<sequence length="160" mass="18570">MKLENPQNEPGSERNVVVIDRFDLEEQETVVVDDDPPHYQTKDLFSQLRAQLQGRDHFTRPSNYVDIANDSDSDQFYVTIVNDLDGRKALFKMKDEQRLDALIASTCTAFNINPSHVKLLKVTTNPQKLKWEFYDPSYEKTVGQARIYDDSVLRLIHVDH</sequence>
<dbReference type="EMBL" id="KN834810">
    <property type="protein sequence ID" value="KIK54963.1"/>
    <property type="molecule type" value="Genomic_DNA"/>
</dbReference>
<name>A0A0D0CJ15_9AGAR</name>
<evidence type="ECO:0000313" key="1">
    <source>
        <dbReference type="EMBL" id="KIK54963.1"/>
    </source>
</evidence>
<organism evidence="1 2">
    <name type="scientific">Collybiopsis luxurians FD-317 M1</name>
    <dbReference type="NCBI Taxonomy" id="944289"/>
    <lineage>
        <taxon>Eukaryota</taxon>
        <taxon>Fungi</taxon>
        <taxon>Dikarya</taxon>
        <taxon>Basidiomycota</taxon>
        <taxon>Agaricomycotina</taxon>
        <taxon>Agaricomycetes</taxon>
        <taxon>Agaricomycetidae</taxon>
        <taxon>Agaricales</taxon>
        <taxon>Marasmiineae</taxon>
        <taxon>Omphalotaceae</taxon>
        <taxon>Collybiopsis</taxon>
        <taxon>Collybiopsis luxurians</taxon>
    </lineage>
</organism>
<gene>
    <name evidence="1" type="ORF">GYMLUDRAFT_248985</name>
</gene>
<proteinExistence type="predicted"/>
<dbReference type="Proteomes" id="UP000053593">
    <property type="component" value="Unassembled WGS sequence"/>
</dbReference>
<accession>A0A0D0CJ15</accession>
<protein>
    <submittedName>
        <fullName evidence="1">Uncharacterized protein</fullName>
    </submittedName>
</protein>
<dbReference type="HOGENOM" id="CLU_1652342_0_0_1"/>
<evidence type="ECO:0000313" key="2">
    <source>
        <dbReference type="Proteomes" id="UP000053593"/>
    </source>
</evidence>
<keyword evidence="2" id="KW-1185">Reference proteome</keyword>
<dbReference type="AlphaFoldDB" id="A0A0D0CJ15"/>